<sequence length="447" mass="47383">MPQPHTTHDRSQRAFPPPAIALAALLTISLITGCADDLQAPTDNAQTPELPAVELPGPGGDAVSFVANGAFYSAAVDATGDDWVYLDLDTQTQVDPEDPEASAAWDIALQGSDIRLNGGTSGAPPSGKEVVVYPDKTDAGTVYPWESVVGAPPPTAVDYVTDDSDPITGGFVSDYVMTTQPEADSQANPATGEGDYGWFHYSGFVAGSVVTARTNVAYVVRSVECRYFKLRMTGYTNADGERGHPQFDLLEIPGTACNDDADGVVPLGAASFSPTADGQRGDVDATAEDAWVYIDLGNALQVEPVNPGDDATWDLAFKRTDIQLNGGASGTATAALHDMAGADWSTVVTVPADAEWHEDTDDALAFVTYPPAENTGTAACGNINGDFGWYYYSGFCDDGDGVHHISPRDVVYVVRDRQGLFFKFRMLSYYDDAGSSAHPSFEFAPLN</sequence>
<comment type="caution">
    <text evidence="1">The sequence shown here is derived from an EMBL/GenBank/DDBJ whole genome shotgun (WGS) entry which is preliminary data.</text>
</comment>
<evidence type="ECO:0000313" key="2">
    <source>
        <dbReference type="Proteomes" id="UP000251800"/>
    </source>
</evidence>
<dbReference type="OrthoDB" id="7056583at2"/>
<dbReference type="CDD" id="cd12105">
    <property type="entry name" value="HmuY"/>
    <property type="match status" value="2"/>
</dbReference>
<organism evidence="1 2">
    <name type="scientific">Abyssibacter profundi</name>
    <dbReference type="NCBI Taxonomy" id="2182787"/>
    <lineage>
        <taxon>Bacteria</taxon>
        <taxon>Pseudomonadati</taxon>
        <taxon>Pseudomonadota</taxon>
        <taxon>Gammaproteobacteria</taxon>
        <taxon>Chromatiales</taxon>
        <taxon>Oceanococcaceae</taxon>
        <taxon>Abyssibacter</taxon>
    </lineage>
</organism>
<dbReference type="AlphaFoldDB" id="A0A363UM22"/>
<dbReference type="Pfam" id="PF14064">
    <property type="entry name" value="HmuY"/>
    <property type="match status" value="2"/>
</dbReference>
<dbReference type="EMBL" id="QEQK01000005">
    <property type="protein sequence ID" value="PWN56476.1"/>
    <property type="molecule type" value="Genomic_DNA"/>
</dbReference>
<name>A0A363UM22_9GAMM</name>
<gene>
    <name evidence="1" type="ORF">DEH80_06490</name>
</gene>
<accession>A0A363UM22</accession>
<proteinExistence type="predicted"/>
<dbReference type="InterPro" id="IPR025921">
    <property type="entry name" value="HmuY"/>
</dbReference>
<protein>
    <recommendedName>
        <fullName evidence="3">HmuY protein</fullName>
    </recommendedName>
</protein>
<keyword evidence="2" id="KW-1185">Reference proteome</keyword>
<reference evidence="1 2" key="1">
    <citation type="submission" date="2018-05" db="EMBL/GenBank/DDBJ databases">
        <title>Abyssibacter profundi OUC007T gen. nov., sp. nov, a marine bacterium isolated from seawater of the Mariana Trench.</title>
        <authorList>
            <person name="Zhou S."/>
        </authorList>
    </citation>
    <scope>NUCLEOTIDE SEQUENCE [LARGE SCALE GENOMIC DNA]</scope>
    <source>
        <strain evidence="1 2">OUC007</strain>
    </source>
</reference>
<dbReference type="Proteomes" id="UP000251800">
    <property type="component" value="Unassembled WGS sequence"/>
</dbReference>
<evidence type="ECO:0008006" key="3">
    <source>
        <dbReference type="Google" id="ProtNLM"/>
    </source>
</evidence>
<dbReference type="RefSeq" id="WP_109719671.1">
    <property type="nucleotide sequence ID" value="NZ_QEQK01000005.1"/>
</dbReference>
<evidence type="ECO:0000313" key="1">
    <source>
        <dbReference type="EMBL" id="PWN56476.1"/>
    </source>
</evidence>